<evidence type="ECO:0000313" key="1">
    <source>
        <dbReference type="EMBL" id="GGO78622.1"/>
    </source>
</evidence>
<dbReference type="RefSeq" id="WP_189127662.1">
    <property type="nucleotide sequence ID" value="NZ_BMNH01000026.1"/>
</dbReference>
<proteinExistence type="predicted"/>
<dbReference type="Pfam" id="PF13563">
    <property type="entry name" value="2_5_RNA_ligase2"/>
    <property type="match status" value="1"/>
</dbReference>
<gene>
    <name evidence="1" type="ORF">GCM10012289_61000</name>
</gene>
<name>A0A917ZA65_9ACTN</name>
<organism evidence="1 2">
    <name type="scientific">Nonomuraea cavernae</name>
    <dbReference type="NCBI Taxonomy" id="2045107"/>
    <lineage>
        <taxon>Bacteria</taxon>
        <taxon>Bacillati</taxon>
        <taxon>Actinomycetota</taxon>
        <taxon>Actinomycetes</taxon>
        <taxon>Streptosporangiales</taxon>
        <taxon>Streptosporangiaceae</taxon>
        <taxon>Nonomuraea</taxon>
    </lineage>
</organism>
<dbReference type="Gene3D" id="3.90.1140.10">
    <property type="entry name" value="Cyclic phosphodiesterase"/>
    <property type="match status" value="1"/>
</dbReference>
<evidence type="ECO:0008006" key="3">
    <source>
        <dbReference type="Google" id="ProtNLM"/>
    </source>
</evidence>
<dbReference type="Proteomes" id="UP000646523">
    <property type="component" value="Unassembled WGS sequence"/>
</dbReference>
<dbReference type="EMBL" id="BMNH01000026">
    <property type="protein sequence ID" value="GGO78622.1"/>
    <property type="molecule type" value="Genomic_DNA"/>
</dbReference>
<accession>A0A917ZA65</accession>
<dbReference type="AlphaFoldDB" id="A0A917ZA65"/>
<dbReference type="InterPro" id="IPR009097">
    <property type="entry name" value="Cyclic_Pdiesterase"/>
</dbReference>
<comment type="caution">
    <text evidence="1">The sequence shown here is derived from an EMBL/GenBank/DDBJ whole genome shotgun (WGS) entry which is preliminary data.</text>
</comment>
<dbReference type="SUPFAM" id="SSF55144">
    <property type="entry name" value="LigT-like"/>
    <property type="match status" value="1"/>
</dbReference>
<evidence type="ECO:0000313" key="2">
    <source>
        <dbReference type="Proteomes" id="UP000646523"/>
    </source>
</evidence>
<protein>
    <recommendedName>
        <fullName evidence="3">2'-5' RNA ligase family protein</fullName>
    </recommendedName>
</protein>
<reference evidence="1" key="2">
    <citation type="submission" date="2020-09" db="EMBL/GenBank/DDBJ databases">
        <authorList>
            <person name="Sun Q."/>
            <person name="Zhou Y."/>
        </authorList>
    </citation>
    <scope>NUCLEOTIDE SEQUENCE</scope>
    <source>
        <strain evidence="1">CGMCC 4.7368</strain>
    </source>
</reference>
<keyword evidence="2" id="KW-1185">Reference proteome</keyword>
<sequence length="218" mass="24494">MTLQNADETRSHWWPRKGWRPGRLVYTWHLTFEHAPQLHRLAERYQQALATIDGHNPVPARWLHLTVQGIGFADEVPDERLEQITQAVTVRLRKLAPVGLTFDRPVMLNEAVVLAPTPAEPLHEIWGEIRNGIAEVTGGAPTAAEQVKGFLPHVSLTYINTPGPAQPYVTALRGVEAEPVKVDVDRVALIVQNRVLEPEWVYRWNTHTVVSLGADRGI</sequence>
<reference evidence="1" key="1">
    <citation type="journal article" date="2014" name="Int. J. Syst. Evol. Microbiol.">
        <title>Complete genome sequence of Corynebacterium casei LMG S-19264T (=DSM 44701T), isolated from a smear-ripened cheese.</title>
        <authorList>
            <consortium name="US DOE Joint Genome Institute (JGI-PGF)"/>
            <person name="Walter F."/>
            <person name="Albersmeier A."/>
            <person name="Kalinowski J."/>
            <person name="Ruckert C."/>
        </authorList>
    </citation>
    <scope>NUCLEOTIDE SEQUENCE</scope>
    <source>
        <strain evidence="1">CGMCC 4.7368</strain>
    </source>
</reference>